<dbReference type="PANTHER" id="PTHR43649">
    <property type="entry name" value="ARABINOSE-BINDING PROTEIN-RELATED"/>
    <property type="match status" value="1"/>
</dbReference>
<sequence>MKKSQASRVGVTLALASMMLAACGGNNEGGGANGNAPAPEASGNNGNGAKQEKVKLTLWHNFAGDDLRAKTVRSFIDQFKQDNPDVELDAQAIPPDGYRQRLATVAAANEMPDLSFVYAGSHSTELYKAGLLQPITELTDANPEWKGKFLPGAFDPYTFEPNQIYTAPLGMSATSILYYNTSLFEKYSVKVPTTWDEMLAAIKTFNDHGITPIALGNKAPWVAQSTIIGSLADRVTGTEWFKNAAAQKDAKFTDPQFVEALGYFKQLVDNKAFQEGANSIDNTQAEQYFIQGNAAMMVSGAWTLTNLAAAASEEQMKPIDVTVLPAIPGGKGDANSITGGAGGGLALSSRTTGAAKEAALKLIYTLSGPEAQKAIAESNSMVMYDTEIDQSKVTSLYYKAFNLVKKTGITPVYDAILSAEGAEALNNGLQELMMDGKPEDVAQKVQDAQARSVTP</sequence>
<dbReference type="InterPro" id="IPR006059">
    <property type="entry name" value="SBP"/>
</dbReference>
<keyword evidence="2 6" id="KW-0732">Signal</keyword>
<dbReference type="PROSITE" id="PS51257">
    <property type="entry name" value="PROKAR_LIPOPROTEIN"/>
    <property type="match status" value="1"/>
</dbReference>
<name>A0A5S5BLX7_9BACL</name>
<evidence type="ECO:0000313" key="7">
    <source>
        <dbReference type="EMBL" id="TYP68091.1"/>
    </source>
</evidence>
<dbReference type="EMBL" id="VNHS01000020">
    <property type="protein sequence ID" value="TYP68091.1"/>
    <property type="molecule type" value="Genomic_DNA"/>
</dbReference>
<evidence type="ECO:0000256" key="2">
    <source>
        <dbReference type="ARBA" id="ARBA00022729"/>
    </source>
</evidence>
<dbReference type="RefSeq" id="WP_148933511.1">
    <property type="nucleotide sequence ID" value="NZ_VNHS01000020.1"/>
</dbReference>
<evidence type="ECO:0000256" key="4">
    <source>
        <dbReference type="ARBA" id="ARBA00023139"/>
    </source>
</evidence>
<dbReference type="Pfam" id="PF01547">
    <property type="entry name" value="SBP_bac_1"/>
    <property type="match status" value="1"/>
</dbReference>
<keyword evidence="4" id="KW-0564">Palmitate</keyword>
<dbReference type="Gene3D" id="3.40.190.10">
    <property type="entry name" value="Periplasmic binding protein-like II"/>
    <property type="match status" value="2"/>
</dbReference>
<dbReference type="Proteomes" id="UP000323257">
    <property type="component" value="Unassembled WGS sequence"/>
</dbReference>
<dbReference type="OrthoDB" id="9798191at2"/>
<keyword evidence="5" id="KW-0449">Lipoprotein</keyword>
<evidence type="ECO:0000256" key="1">
    <source>
        <dbReference type="ARBA" id="ARBA00022475"/>
    </source>
</evidence>
<keyword evidence="3" id="KW-0472">Membrane</keyword>
<dbReference type="PANTHER" id="PTHR43649:SF33">
    <property type="entry name" value="POLYGALACTURONAN_RHAMNOGALACTURONAN-BINDING PROTEIN YTCQ"/>
    <property type="match status" value="1"/>
</dbReference>
<reference evidence="7 8" key="1">
    <citation type="submission" date="2019-07" db="EMBL/GenBank/DDBJ databases">
        <title>Genomic Encyclopedia of Type Strains, Phase III (KMG-III): the genomes of soil and plant-associated and newly described type strains.</title>
        <authorList>
            <person name="Whitman W."/>
        </authorList>
    </citation>
    <scope>NUCLEOTIDE SEQUENCE [LARGE SCALE GENOMIC DNA]</scope>
    <source>
        <strain evidence="7 8">BL24</strain>
    </source>
</reference>
<evidence type="ECO:0000256" key="5">
    <source>
        <dbReference type="ARBA" id="ARBA00023288"/>
    </source>
</evidence>
<dbReference type="SUPFAM" id="SSF53850">
    <property type="entry name" value="Periplasmic binding protein-like II"/>
    <property type="match status" value="1"/>
</dbReference>
<evidence type="ECO:0000256" key="3">
    <source>
        <dbReference type="ARBA" id="ARBA00023136"/>
    </source>
</evidence>
<evidence type="ECO:0000256" key="6">
    <source>
        <dbReference type="SAM" id="SignalP"/>
    </source>
</evidence>
<feature type="chain" id="PRO_5039078116" evidence="6">
    <location>
        <begin position="22"/>
        <end position="455"/>
    </location>
</feature>
<proteinExistence type="predicted"/>
<dbReference type="InterPro" id="IPR050490">
    <property type="entry name" value="Bact_solute-bd_prot1"/>
</dbReference>
<comment type="caution">
    <text evidence="7">The sequence shown here is derived from an EMBL/GenBank/DDBJ whole genome shotgun (WGS) entry which is preliminary data.</text>
</comment>
<evidence type="ECO:0000313" key="8">
    <source>
        <dbReference type="Proteomes" id="UP000323257"/>
    </source>
</evidence>
<gene>
    <name evidence="7" type="ORF">BCM02_12051</name>
</gene>
<protein>
    <submittedName>
        <fullName evidence="7">Raffinose/stachyose/melibiose transport system substrate-binding protein</fullName>
    </submittedName>
</protein>
<keyword evidence="1" id="KW-1003">Cell membrane</keyword>
<keyword evidence="8" id="KW-1185">Reference proteome</keyword>
<organism evidence="7 8">
    <name type="scientific">Paenibacillus methanolicus</name>
    <dbReference type="NCBI Taxonomy" id="582686"/>
    <lineage>
        <taxon>Bacteria</taxon>
        <taxon>Bacillati</taxon>
        <taxon>Bacillota</taxon>
        <taxon>Bacilli</taxon>
        <taxon>Bacillales</taxon>
        <taxon>Paenibacillaceae</taxon>
        <taxon>Paenibacillus</taxon>
    </lineage>
</organism>
<dbReference type="AlphaFoldDB" id="A0A5S5BLX7"/>
<accession>A0A5S5BLX7</accession>
<feature type="signal peptide" evidence="6">
    <location>
        <begin position="1"/>
        <end position="21"/>
    </location>
</feature>